<reference evidence="3" key="1">
    <citation type="submission" date="2021-11" db="EMBL/GenBank/DDBJ databases">
        <title>Streptomyces corallinus and Kineosporia corallina sp. nov., two new coral-derived marine actinobacteria.</title>
        <authorList>
            <person name="Buangrab K."/>
            <person name="Sutthacheep M."/>
            <person name="Yeemin T."/>
            <person name="Harunari E."/>
            <person name="Igarashi Y."/>
            <person name="Sripreechasak P."/>
            <person name="Kanchanasin P."/>
            <person name="Tanasupawat S."/>
            <person name="Phongsopitanun W."/>
        </authorList>
    </citation>
    <scope>NUCLEOTIDE SEQUENCE</scope>
    <source>
        <strain evidence="3">JCM 31032</strain>
    </source>
</reference>
<protein>
    <submittedName>
        <fullName evidence="3">GMC family oxidoreductase</fullName>
    </submittedName>
</protein>
<keyword evidence="4" id="KW-1185">Reference proteome</keyword>
<dbReference type="InterPro" id="IPR036188">
    <property type="entry name" value="FAD/NAD-bd_sf"/>
</dbReference>
<dbReference type="PANTHER" id="PTHR11552">
    <property type="entry name" value="GLUCOSE-METHANOL-CHOLINE GMC OXIDOREDUCTASE"/>
    <property type="match status" value="1"/>
</dbReference>
<dbReference type="RefSeq" id="WP_231447674.1">
    <property type="nucleotide sequence ID" value="NZ_JAJOMB010000018.1"/>
</dbReference>
<dbReference type="SUPFAM" id="SSF54373">
    <property type="entry name" value="FAD-linked reductases, C-terminal domain"/>
    <property type="match status" value="1"/>
</dbReference>
<comment type="caution">
    <text evidence="3">The sequence shown here is derived from an EMBL/GenBank/DDBJ whole genome shotgun (WGS) entry which is preliminary data.</text>
</comment>
<dbReference type="InterPro" id="IPR012132">
    <property type="entry name" value="GMC_OxRdtase"/>
</dbReference>
<organism evidence="3 4">
    <name type="scientific">Kineosporia babensis</name>
    <dbReference type="NCBI Taxonomy" id="499548"/>
    <lineage>
        <taxon>Bacteria</taxon>
        <taxon>Bacillati</taxon>
        <taxon>Actinomycetota</taxon>
        <taxon>Actinomycetes</taxon>
        <taxon>Kineosporiales</taxon>
        <taxon>Kineosporiaceae</taxon>
        <taxon>Kineosporia</taxon>
    </lineage>
</organism>
<evidence type="ECO:0000313" key="3">
    <source>
        <dbReference type="EMBL" id="MCD5314873.1"/>
    </source>
</evidence>
<dbReference type="Gene3D" id="3.50.50.60">
    <property type="entry name" value="FAD/NAD(P)-binding domain"/>
    <property type="match status" value="1"/>
</dbReference>
<dbReference type="Proteomes" id="UP001138997">
    <property type="component" value="Unassembled WGS sequence"/>
</dbReference>
<dbReference type="InterPro" id="IPR007867">
    <property type="entry name" value="GMC_OxRtase_C"/>
</dbReference>
<name>A0A9X1NIP4_9ACTN</name>
<dbReference type="GO" id="GO:0016614">
    <property type="term" value="F:oxidoreductase activity, acting on CH-OH group of donors"/>
    <property type="evidence" value="ECO:0007669"/>
    <property type="project" value="InterPro"/>
</dbReference>
<dbReference type="AlphaFoldDB" id="A0A9X1NIP4"/>
<proteinExistence type="inferred from homology"/>
<evidence type="ECO:0000259" key="2">
    <source>
        <dbReference type="Pfam" id="PF05199"/>
    </source>
</evidence>
<feature type="domain" description="Glucose-methanol-choline oxidoreductase C-terminal" evidence="2">
    <location>
        <begin position="10"/>
        <end position="117"/>
    </location>
</feature>
<sequence length="117" mass="12353">MVCLVTLLTPESRGTVRLQSADAAQDPIVDMRYLDSENDRRTLLDGLRATLTLGESPVFRAVTGEPTLPSATDDSLLEKAIRALAISINHPAGACRAGVGNDSVVDPGLRVHGMTGL</sequence>
<dbReference type="Pfam" id="PF05199">
    <property type="entry name" value="GMC_oxred_C"/>
    <property type="match status" value="1"/>
</dbReference>
<evidence type="ECO:0000313" key="4">
    <source>
        <dbReference type="Proteomes" id="UP001138997"/>
    </source>
</evidence>
<gene>
    <name evidence="3" type="ORF">LR394_28625</name>
</gene>
<dbReference type="PANTHER" id="PTHR11552:SF147">
    <property type="entry name" value="CHOLINE DEHYDROGENASE, MITOCHONDRIAL"/>
    <property type="match status" value="1"/>
</dbReference>
<comment type="similarity">
    <text evidence="1">Belongs to the GMC oxidoreductase family.</text>
</comment>
<dbReference type="Gene3D" id="3.30.560.10">
    <property type="entry name" value="Glucose Oxidase, domain 3"/>
    <property type="match status" value="1"/>
</dbReference>
<accession>A0A9X1NIP4</accession>
<evidence type="ECO:0000256" key="1">
    <source>
        <dbReference type="ARBA" id="ARBA00010790"/>
    </source>
</evidence>
<dbReference type="EMBL" id="JAJOMB010000018">
    <property type="protein sequence ID" value="MCD5314873.1"/>
    <property type="molecule type" value="Genomic_DNA"/>
</dbReference>
<dbReference type="GO" id="GO:0050660">
    <property type="term" value="F:flavin adenine dinucleotide binding"/>
    <property type="evidence" value="ECO:0007669"/>
    <property type="project" value="InterPro"/>
</dbReference>